<feature type="region of interest" description="Disordered" evidence="11">
    <location>
        <begin position="477"/>
        <end position="563"/>
    </location>
</feature>
<keyword evidence="8" id="KW-0406">Ion transport</keyword>
<protein>
    <submittedName>
        <fullName evidence="14">Sodium/hydrogen exchanger family-domain-containing protein</fullName>
    </submittedName>
</protein>
<evidence type="ECO:0000256" key="9">
    <source>
        <dbReference type="ARBA" id="ARBA00023136"/>
    </source>
</evidence>
<reference evidence="14" key="1">
    <citation type="submission" date="2022-08" db="EMBL/GenBank/DDBJ databases">
        <authorList>
            <consortium name="DOE Joint Genome Institute"/>
            <person name="Min B."/>
            <person name="Riley R."/>
            <person name="Sierra-Patev S."/>
            <person name="Naranjo-Ortiz M."/>
            <person name="Looney B."/>
            <person name="Konkel Z."/>
            <person name="Slot J.C."/>
            <person name="Sakamoto Y."/>
            <person name="Steenwyk J.L."/>
            <person name="Rokas A."/>
            <person name="Carro J."/>
            <person name="Camarero S."/>
            <person name="Ferreira P."/>
            <person name="Molpeceres G."/>
            <person name="Ruiz-Duenas F.J."/>
            <person name="Serrano A."/>
            <person name="Henrissat B."/>
            <person name="Drula E."/>
            <person name="Hughes K.W."/>
            <person name="Mata J.L."/>
            <person name="Ishikawa N.K."/>
            <person name="Vargas-Isla R."/>
            <person name="Ushijima S."/>
            <person name="Smith C.A."/>
            <person name="Ahrendt S."/>
            <person name="Andreopoulos W."/>
            <person name="He G."/>
            <person name="Labutti K."/>
            <person name="Lipzen A."/>
            <person name="Ng V."/>
            <person name="Sandor L."/>
            <person name="Barry K."/>
            <person name="Martinez A.T."/>
            <person name="Xiao Y."/>
            <person name="Gibbons J.G."/>
            <person name="Terashima K."/>
            <person name="Hibbett D.S."/>
            <person name="Grigoriev I.V."/>
        </authorList>
    </citation>
    <scope>NUCLEOTIDE SEQUENCE</scope>
    <source>
        <strain evidence="14">TFB10291</strain>
    </source>
</reference>
<comment type="similarity">
    <text evidence="2">Belongs to the fungal Na(+)/H(+) exchanger family.</text>
</comment>
<dbReference type="FunFam" id="1.20.1530.20:FF:000015">
    <property type="entry name" value="Na(+)/H(+) antiporter 2"/>
    <property type="match status" value="1"/>
</dbReference>
<dbReference type="GO" id="GO:0120029">
    <property type="term" value="P:proton export across plasma membrane"/>
    <property type="evidence" value="ECO:0007669"/>
    <property type="project" value="InterPro"/>
</dbReference>
<feature type="transmembrane region" description="Helical" evidence="12">
    <location>
        <begin position="136"/>
        <end position="158"/>
    </location>
</feature>
<keyword evidence="7" id="KW-0915">Sodium</keyword>
<dbReference type="GO" id="GO:0015385">
    <property type="term" value="F:sodium:proton antiporter activity"/>
    <property type="evidence" value="ECO:0007669"/>
    <property type="project" value="InterPro"/>
</dbReference>
<evidence type="ECO:0000256" key="10">
    <source>
        <dbReference type="ARBA" id="ARBA00023201"/>
    </source>
</evidence>
<dbReference type="GO" id="GO:0005886">
    <property type="term" value="C:plasma membrane"/>
    <property type="evidence" value="ECO:0007669"/>
    <property type="project" value="InterPro"/>
</dbReference>
<feature type="transmembrane region" description="Helical" evidence="12">
    <location>
        <begin position="75"/>
        <end position="95"/>
    </location>
</feature>
<gene>
    <name evidence="14" type="ORF">GGU10DRAFT_92906</name>
</gene>
<sequence length="866" mass="95255">MSFYPFEVTIPHIIYTILGMFIVIFGMFSLLLREKLYIGEACWAFLFGIIIGPYGANIFNPRSWGNSDDEVTNTITLEFCRVVLAIGVFAIGVELPKAYMARHWKSIFFLLAPVMTWGWFVSAAFIYALIPNLNFLSSLAVAACLTPTDPILAAAVVGGKYADKHVPAHIRHLLAAESGCNDGAAFPFLYIALYLVLDKTTGSAIRDWFLLLWLYQVTLGIVIGSCLGFGFRYLMKFCERHNLIDRHSYIAQYISLALGTIGVTTLLGSDDLLSTFACGTAFAWDGFFNRQTEESVFSSVIDLLFNIAAFIFVGAWMPFHDFSNAETSLSVWRLVVIAILVLLFRRLPAVVALYKWIPDIKTFREAIFTGHFGPMGIGAVFISTLAAGVLSENAAAQQNPQTALLTQTIQPITAFMVLCSITIHGLSIPSFSLGRRVHSVSRTWSRHTSGLPEWATQARHVTDRDDIVINRDREAADVLERGEHTPHEKLSPEGSVGSSPTEVELAEGDKRTQHVTISPPLSPHASASPGVQGIGEEPSAERLPPGEEPPDGTETLSEWQEGPHRVIERRAGPGEEVEVEVIKNHGSPEAHSSLFRGQRAEAQKHLKEYLGHLRKAVDENTSETRKKAEKDVKELETMAKGTLEQGVEKVEHTAHDAKERVKEIVTEGSEASTTDDLPGTSYKQAIKPHTTTGHDHAIDDDGEDDDGEDEGWASDASGPAVLTDMSVAKKQRSKSPRSKSSKSSGKRRNSIRRGLMGRVMKSTDSSKPLAVDEIDERGRTIEHPSSIHSPSSPHSSLRHNRIDSLRTSHPQRSREQSPARSIRFFDEAPSSRPGSGTTTPRHESFNLRSVPGTPPNETEWGNAGSG</sequence>
<feature type="domain" description="Cation/H+ exchanger transmembrane" evidence="13">
    <location>
        <begin position="28"/>
        <end position="430"/>
    </location>
</feature>
<feature type="region of interest" description="Disordered" evidence="11">
    <location>
        <begin position="651"/>
        <end position="866"/>
    </location>
</feature>
<evidence type="ECO:0000256" key="6">
    <source>
        <dbReference type="ARBA" id="ARBA00022989"/>
    </source>
</evidence>
<feature type="transmembrane region" description="Helical" evidence="12">
    <location>
        <begin position="300"/>
        <end position="319"/>
    </location>
</feature>
<evidence type="ECO:0000256" key="3">
    <source>
        <dbReference type="ARBA" id="ARBA00022448"/>
    </source>
</evidence>
<evidence type="ECO:0000256" key="7">
    <source>
        <dbReference type="ARBA" id="ARBA00023053"/>
    </source>
</evidence>
<feature type="transmembrane region" description="Helical" evidence="12">
    <location>
        <begin position="37"/>
        <end position="55"/>
    </location>
</feature>
<feature type="transmembrane region" description="Helical" evidence="12">
    <location>
        <begin position="107"/>
        <end position="130"/>
    </location>
</feature>
<feature type="transmembrane region" description="Helical" evidence="12">
    <location>
        <begin position="331"/>
        <end position="354"/>
    </location>
</feature>
<feature type="transmembrane region" description="Helical" evidence="12">
    <location>
        <begin position="409"/>
        <end position="433"/>
    </location>
</feature>
<keyword evidence="15" id="KW-1185">Reference proteome</keyword>
<evidence type="ECO:0000256" key="11">
    <source>
        <dbReference type="SAM" id="MobiDB-lite"/>
    </source>
</evidence>
<feature type="compositionally biased region" description="Basic and acidic residues" evidence="11">
    <location>
        <begin position="477"/>
        <end position="491"/>
    </location>
</feature>
<dbReference type="GO" id="GO:0042391">
    <property type="term" value="P:regulation of membrane potential"/>
    <property type="evidence" value="ECO:0007669"/>
    <property type="project" value="InterPro"/>
</dbReference>
<name>A0AA38KI29_9AGAR</name>
<dbReference type="EMBL" id="MU793270">
    <property type="protein sequence ID" value="KAJ3788786.1"/>
    <property type="molecule type" value="Genomic_DNA"/>
</dbReference>
<feature type="compositionally biased region" description="Basic and acidic residues" evidence="11">
    <location>
        <begin position="800"/>
        <end position="817"/>
    </location>
</feature>
<evidence type="ECO:0000256" key="8">
    <source>
        <dbReference type="ARBA" id="ARBA00023065"/>
    </source>
</evidence>
<feature type="compositionally biased region" description="Basic residues" evidence="11">
    <location>
        <begin position="729"/>
        <end position="751"/>
    </location>
</feature>
<dbReference type="PANTHER" id="PTHR31382">
    <property type="entry name" value="NA(+)/H(+) ANTIPORTER"/>
    <property type="match status" value="1"/>
</dbReference>
<evidence type="ECO:0000313" key="15">
    <source>
        <dbReference type="Proteomes" id="UP001163798"/>
    </source>
</evidence>
<keyword evidence="9 12" id="KW-0472">Membrane</keyword>
<organism evidence="14 15">
    <name type="scientific">Lentinula aff. detonsa</name>
    <dbReference type="NCBI Taxonomy" id="2804958"/>
    <lineage>
        <taxon>Eukaryota</taxon>
        <taxon>Fungi</taxon>
        <taxon>Dikarya</taxon>
        <taxon>Basidiomycota</taxon>
        <taxon>Agaricomycotina</taxon>
        <taxon>Agaricomycetes</taxon>
        <taxon>Agaricomycetidae</taxon>
        <taxon>Agaricales</taxon>
        <taxon>Marasmiineae</taxon>
        <taxon>Omphalotaceae</taxon>
        <taxon>Lentinula</taxon>
    </lineage>
</organism>
<evidence type="ECO:0000313" key="14">
    <source>
        <dbReference type="EMBL" id="KAJ3788786.1"/>
    </source>
</evidence>
<dbReference type="InterPro" id="IPR004712">
    <property type="entry name" value="Na+/H+_antiporter_fungi"/>
</dbReference>
<comment type="subcellular location">
    <subcellularLocation>
        <location evidence="1">Membrane</location>
        <topology evidence="1">Multi-pass membrane protein</topology>
    </subcellularLocation>
</comment>
<comment type="caution">
    <text evidence="14">The sequence shown here is derived from an EMBL/GenBank/DDBJ whole genome shotgun (WGS) entry which is preliminary data.</text>
</comment>
<evidence type="ECO:0000256" key="1">
    <source>
        <dbReference type="ARBA" id="ARBA00004141"/>
    </source>
</evidence>
<evidence type="ECO:0000256" key="12">
    <source>
        <dbReference type="SAM" id="Phobius"/>
    </source>
</evidence>
<feature type="compositionally biased region" description="Acidic residues" evidence="11">
    <location>
        <begin position="700"/>
        <end position="712"/>
    </location>
</feature>
<feature type="transmembrane region" description="Helical" evidence="12">
    <location>
        <begin position="179"/>
        <end position="197"/>
    </location>
</feature>
<proteinExistence type="inferred from homology"/>
<dbReference type="Proteomes" id="UP001163798">
    <property type="component" value="Unassembled WGS sequence"/>
</dbReference>
<dbReference type="GO" id="GO:0030007">
    <property type="term" value="P:intracellular potassium ion homeostasis"/>
    <property type="evidence" value="ECO:0007669"/>
    <property type="project" value="TreeGrafter"/>
</dbReference>
<evidence type="ECO:0000256" key="5">
    <source>
        <dbReference type="ARBA" id="ARBA00022692"/>
    </source>
</evidence>
<dbReference type="PANTHER" id="PTHR31382:SF4">
    <property type="entry name" value="NA(+)_H(+) ANTIPORTER"/>
    <property type="match status" value="1"/>
</dbReference>
<evidence type="ECO:0000256" key="2">
    <source>
        <dbReference type="ARBA" id="ARBA00005248"/>
    </source>
</evidence>
<feature type="transmembrane region" description="Helical" evidence="12">
    <location>
        <begin position="209"/>
        <end position="235"/>
    </location>
</feature>
<feature type="compositionally biased region" description="Low complexity" evidence="11">
    <location>
        <begin position="783"/>
        <end position="795"/>
    </location>
</feature>
<keyword evidence="5 12" id="KW-0812">Transmembrane</keyword>
<keyword evidence="6 12" id="KW-1133">Transmembrane helix</keyword>
<feature type="transmembrane region" description="Helical" evidence="12">
    <location>
        <begin position="247"/>
        <end position="266"/>
    </location>
</feature>
<feature type="compositionally biased region" description="Basic and acidic residues" evidence="11">
    <location>
        <begin position="651"/>
        <end position="665"/>
    </location>
</feature>
<dbReference type="Pfam" id="PF00999">
    <property type="entry name" value="Na_H_Exchanger"/>
    <property type="match status" value="1"/>
</dbReference>
<feature type="transmembrane region" description="Helical" evidence="12">
    <location>
        <begin position="12"/>
        <end position="32"/>
    </location>
</feature>
<evidence type="ECO:0000259" key="13">
    <source>
        <dbReference type="Pfam" id="PF00999"/>
    </source>
</evidence>
<feature type="transmembrane region" description="Helical" evidence="12">
    <location>
        <begin position="366"/>
        <end position="389"/>
    </location>
</feature>
<keyword evidence="3" id="KW-0813">Transport</keyword>
<keyword evidence="4" id="KW-0050">Antiport</keyword>
<evidence type="ECO:0000256" key="4">
    <source>
        <dbReference type="ARBA" id="ARBA00022449"/>
    </source>
</evidence>
<dbReference type="GO" id="GO:0036376">
    <property type="term" value="P:sodium ion export across plasma membrane"/>
    <property type="evidence" value="ECO:0007669"/>
    <property type="project" value="InterPro"/>
</dbReference>
<accession>A0AA38KI29</accession>
<dbReference type="InterPro" id="IPR006153">
    <property type="entry name" value="Cation/H_exchanger_TM"/>
</dbReference>
<keyword evidence="10" id="KW-0739">Sodium transport</keyword>
<dbReference type="AlphaFoldDB" id="A0AA38KI29"/>